<dbReference type="GO" id="GO:0006364">
    <property type="term" value="P:rRNA processing"/>
    <property type="evidence" value="ECO:0007669"/>
    <property type="project" value="UniProtKB-KW"/>
</dbReference>
<dbReference type="Proteomes" id="UP000248161">
    <property type="component" value="Unassembled WGS sequence"/>
</dbReference>
<evidence type="ECO:0000256" key="5">
    <source>
        <dbReference type="ARBA" id="ARBA00022679"/>
    </source>
</evidence>
<comment type="caution">
    <text evidence="9">The sequence shown here is derived from an EMBL/GenBank/DDBJ whole genome shotgun (WGS) entry which is preliminary data.</text>
</comment>
<feature type="domain" description="16S/18S rRNA aminocarboxypropyltransferase Tsr3 C-terminal" evidence="7">
    <location>
        <begin position="53"/>
        <end position="181"/>
    </location>
</feature>
<gene>
    <name evidence="9" type="ORF">CXX69_02215</name>
</gene>
<sequence length="190" mass="21291">MNFYLGRAPMIDVPLHVIHLNQDDARKCTARALERRGHAILHYDAKYSPKRGVLLNPNSGVLLGPDDRALMERGAAIVALDCSWKQLNESLSEISWITSLNHRTLPIVLAANPVSWGKPGRLSTAEALCVSLILLGRWEQARSIIRPFGFGNQFLSLNHEPLKAYSLAQTNSELSQIQWEFFDMPDSTDD</sequence>
<organism evidence="9 10">
    <name type="scientific">Candidatus Thalassarchaeum betae</name>
    <dbReference type="NCBI Taxonomy" id="2599289"/>
    <lineage>
        <taxon>Archaea</taxon>
        <taxon>Methanobacteriati</taxon>
        <taxon>Thermoplasmatota</taxon>
        <taxon>Candidatus Poseidoniia</taxon>
        <taxon>Candidatus Poseidoniales</taxon>
        <taxon>Candidatus Thalassarchaeaceae</taxon>
        <taxon>Candidatus Thalassarchaeum</taxon>
    </lineage>
</organism>
<keyword evidence="2" id="KW-0963">Cytoplasm</keyword>
<name>A0A2V3HSW2_9ARCH</name>
<dbReference type="InterPro" id="IPR007177">
    <property type="entry name" value="Tsr3_C"/>
</dbReference>
<dbReference type="NCBIfam" id="NF002621">
    <property type="entry name" value="PRK02287.1"/>
    <property type="match status" value="1"/>
</dbReference>
<evidence type="ECO:0000256" key="1">
    <source>
        <dbReference type="ARBA" id="ARBA00014114"/>
    </source>
</evidence>
<accession>A0A2V3HSW2</accession>
<feature type="domain" description="RNase L inhibitor RLI-like possible metal-binding" evidence="8">
    <location>
        <begin position="13"/>
        <end position="37"/>
    </location>
</feature>
<reference evidence="9 10" key="1">
    <citation type="journal article" date="2015" name="Nat. Commun.">
        <title>Genomic and transcriptomic evidence for scavenging of diverse organic compounds by widespread deep-sea archaea.</title>
        <authorList>
            <person name="Li M."/>
            <person name="Baker B.J."/>
            <person name="Anantharaman K."/>
            <person name="Jain S."/>
            <person name="Breier J.A."/>
            <person name="Dick G.J."/>
        </authorList>
    </citation>
    <scope>NUCLEOTIDE SEQUENCE [LARGE SCALE GENOMIC DNA]</scope>
    <source>
        <strain evidence="9">Cayman_51_deep</strain>
    </source>
</reference>
<dbReference type="InterPro" id="IPR007209">
    <property type="entry name" value="RNaseL-inhib-like_metal-bd_dom"/>
</dbReference>
<dbReference type="Pfam" id="PF04034">
    <property type="entry name" value="Ribo_biogen_C"/>
    <property type="match status" value="1"/>
</dbReference>
<keyword evidence="6" id="KW-0949">S-adenosyl-L-methionine</keyword>
<evidence type="ECO:0000313" key="9">
    <source>
        <dbReference type="EMBL" id="PXF21942.1"/>
    </source>
</evidence>
<evidence type="ECO:0000256" key="2">
    <source>
        <dbReference type="ARBA" id="ARBA00022490"/>
    </source>
</evidence>
<evidence type="ECO:0000256" key="4">
    <source>
        <dbReference type="ARBA" id="ARBA00022552"/>
    </source>
</evidence>
<dbReference type="AlphaFoldDB" id="A0A2V3HSW2"/>
<evidence type="ECO:0000313" key="10">
    <source>
        <dbReference type="Proteomes" id="UP000248161"/>
    </source>
</evidence>
<evidence type="ECO:0000256" key="3">
    <source>
        <dbReference type="ARBA" id="ARBA00022517"/>
    </source>
</evidence>
<protein>
    <recommendedName>
        <fullName evidence="1">16S rRNA aminocarboxypropyltransferase</fullName>
    </recommendedName>
</protein>
<dbReference type="EMBL" id="PSPG01000004">
    <property type="protein sequence ID" value="PXF21942.1"/>
    <property type="molecule type" value="Genomic_DNA"/>
</dbReference>
<evidence type="ECO:0000259" key="7">
    <source>
        <dbReference type="Pfam" id="PF04034"/>
    </source>
</evidence>
<dbReference type="Pfam" id="PF04068">
    <property type="entry name" value="Fer4_RLI"/>
    <property type="match status" value="1"/>
</dbReference>
<keyword evidence="4" id="KW-0698">rRNA processing</keyword>
<dbReference type="PANTHER" id="PTHR20426:SF0">
    <property type="entry name" value="18S RRNA AMINOCARBOXYPROPYLTRANSFERASE"/>
    <property type="match status" value="1"/>
</dbReference>
<dbReference type="GO" id="GO:0106388">
    <property type="term" value="F:rRNA small subunit aminocarboxypropyltransferase activity"/>
    <property type="evidence" value="ECO:0007669"/>
    <property type="project" value="InterPro"/>
</dbReference>
<keyword evidence="3" id="KW-0690">Ribosome biogenesis</keyword>
<dbReference type="InterPro" id="IPR022968">
    <property type="entry name" value="Tsr3-like"/>
</dbReference>
<keyword evidence="5" id="KW-0808">Transferase</keyword>
<evidence type="ECO:0000259" key="8">
    <source>
        <dbReference type="Pfam" id="PF04068"/>
    </source>
</evidence>
<evidence type="ECO:0000256" key="6">
    <source>
        <dbReference type="ARBA" id="ARBA00022691"/>
    </source>
</evidence>
<proteinExistence type="predicted"/>
<dbReference type="PANTHER" id="PTHR20426">
    <property type="entry name" value="RIBOSOME BIOGENESIS PROTEIN TSR3 HOMOLOG"/>
    <property type="match status" value="1"/>
</dbReference>